<reference evidence="3 4" key="1">
    <citation type="submission" date="2013-09" db="EMBL/GenBank/DDBJ databases">
        <title>Corchorus capsularis genome sequencing.</title>
        <authorList>
            <person name="Alam M."/>
            <person name="Haque M.S."/>
            <person name="Islam M.S."/>
            <person name="Emdad E.M."/>
            <person name="Islam M.M."/>
            <person name="Ahmed B."/>
            <person name="Halim A."/>
            <person name="Hossen Q.M.M."/>
            <person name="Hossain M.Z."/>
            <person name="Ahmed R."/>
            <person name="Khan M.M."/>
            <person name="Islam R."/>
            <person name="Rashid M.M."/>
            <person name="Khan S.A."/>
            <person name="Rahman M.S."/>
            <person name="Alam M."/>
        </authorList>
    </citation>
    <scope>NUCLEOTIDE SEQUENCE [LARGE SCALE GENOMIC DNA]</scope>
    <source>
        <strain evidence="4">cv. CVL-1</strain>
        <tissue evidence="3">Whole seedling</tissue>
    </source>
</reference>
<dbReference type="Pfam" id="PF24068">
    <property type="entry name" value="TPD1_C"/>
    <property type="match status" value="1"/>
</dbReference>
<keyword evidence="4" id="KW-1185">Reference proteome</keyword>
<dbReference type="PANTHER" id="PTHR33184">
    <property type="entry name" value="PROTEIN TAPETUM DETERMINANT 1-LIKE-RELATED"/>
    <property type="match status" value="1"/>
</dbReference>
<sequence length="123" mass="13310">MASPVKAFVAVLLILGLVTEGLCACSLNDINIGTVRSGRTIQGKAEWNVTVINNCKCSQSKIKLTCKGFQSVEAVDENIFLKQGDNCLLIKGDSLPGFRSVSFSYAWDPPFIMFPSDSVVKTC</sequence>
<comment type="caution">
    <text evidence="3">The sequence shown here is derived from an EMBL/GenBank/DDBJ whole genome shotgun (WGS) entry which is preliminary data.</text>
</comment>
<dbReference type="OrthoDB" id="600752at2759"/>
<feature type="chain" id="PRO_5013294673" evidence="2">
    <location>
        <begin position="24"/>
        <end position="123"/>
    </location>
</feature>
<keyword evidence="3" id="KW-0808">Transferase</keyword>
<evidence type="ECO:0000256" key="2">
    <source>
        <dbReference type="SAM" id="SignalP"/>
    </source>
</evidence>
<protein>
    <submittedName>
        <fullName evidence="3">Glycosyl transferase, family 31</fullName>
    </submittedName>
</protein>
<evidence type="ECO:0000256" key="1">
    <source>
        <dbReference type="ARBA" id="ARBA00022729"/>
    </source>
</evidence>
<proteinExistence type="predicted"/>
<keyword evidence="1 2" id="KW-0732">Signal</keyword>
<dbReference type="Proteomes" id="UP000188268">
    <property type="component" value="Unassembled WGS sequence"/>
</dbReference>
<evidence type="ECO:0000313" key="4">
    <source>
        <dbReference type="Proteomes" id="UP000188268"/>
    </source>
</evidence>
<feature type="signal peptide" evidence="2">
    <location>
        <begin position="1"/>
        <end position="23"/>
    </location>
</feature>
<dbReference type="AlphaFoldDB" id="A0A1R3GU76"/>
<gene>
    <name evidence="3" type="ORF">CCACVL1_23361</name>
</gene>
<evidence type="ECO:0000313" key="3">
    <source>
        <dbReference type="EMBL" id="OMO61632.1"/>
    </source>
</evidence>
<dbReference type="PANTHER" id="PTHR33184:SF11">
    <property type="entry name" value="BETA-1,3-N-ACETYLGLUCOSAMINYLTRANSFERASE FAMILY PROTEIN"/>
    <property type="match status" value="1"/>
</dbReference>
<dbReference type="GO" id="GO:0016740">
    <property type="term" value="F:transferase activity"/>
    <property type="evidence" value="ECO:0007669"/>
    <property type="project" value="UniProtKB-KW"/>
</dbReference>
<organism evidence="3 4">
    <name type="scientific">Corchorus capsularis</name>
    <name type="common">Jute</name>
    <dbReference type="NCBI Taxonomy" id="210143"/>
    <lineage>
        <taxon>Eukaryota</taxon>
        <taxon>Viridiplantae</taxon>
        <taxon>Streptophyta</taxon>
        <taxon>Embryophyta</taxon>
        <taxon>Tracheophyta</taxon>
        <taxon>Spermatophyta</taxon>
        <taxon>Magnoliopsida</taxon>
        <taxon>eudicotyledons</taxon>
        <taxon>Gunneridae</taxon>
        <taxon>Pentapetalae</taxon>
        <taxon>rosids</taxon>
        <taxon>malvids</taxon>
        <taxon>Malvales</taxon>
        <taxon>Malvaceae</taxon>
        <taxon>Grewioideae</taxon>
        <taxon>Apeibeae</taxon>
        <taxon>Corchorus</taxon>
    </lineage>
</organism>
<dbReference type="GO" id="GO:0001709">
    <property type="term" value="P:cell fate determination"/>
    <property type="evidence" value="ECO:0007669"/>
    <property type="project" value="TreeGrafter"/>
</dbReference>
<accession>A0A1R3GU76</accession>
<dbReference type="STRING" id="210143.A0A1R3GU76"/>
<name>A0A1R3GU76_COCAP</name>
<dbReference type="EMBL" id="AWWV01013418">
    <property type="protein sequence ID" value="OMO61632.1"/>
    <property type="molecule type" value="Genomic_DNA"/>
</dbReference>
<dbReference type="Gramene" id="OMO61632">
    <property type="protein sequence ID" value="OMO61632"/>
    <property type="gene ID" value="CCACVL1_23361"/>
</dbReference>
<dbReference type="InterPro" id="IPR040361">
    <property type="entry name" value="TPD1"/>
</dbReference>
<dbReference type="OMA" id="NTCNCFQ"/>